<proteinExistence type="predicted"/>
<dbReference type="HOGENOM" id="CLU_2313755_0_0_2"/>
<dbReference type="STRING" id="419665.Maeo_0529"/>
<name>A6UUE3_META3</name>
<reference evidence="1" key="1">
    <citation type="submission" date="2007-06" db="EMBL/GenBank/DDBJ databases">
        <title>Complete sequence of Methanococcus aeolicus Nankai-3.</title>
        <authorList>
            <consortium name="US DOE Joint Genome Institute"/>
            <person name="Copeland A."/>
            <person name="Lucas S."/>
            <person name="Lapidus A."/>
            <person name="Barry K."/>
            <person name="Glavina del Rio T."/>
            <person name="Dalin E."/>
            <person name="Tice H."/>
            <person name="Pitluck S."/>
            <person name="Chain P."/>
            <person name="Malfatti S."/>
            <person name="Shin M."/>
            <person name="Vergez L."/>
            <person name="Schmutz J."/>
            <person name="Larimer F."/>
            <person name="Land M."/>
            <person name="Hauser L."/>
            <person name="Kyrpides N."/>
            <person name="Lykidis A."/>
            <person name="Sieprawska-Lupa M."/>
            <person name="Whitman W.B."/>
            <person name="Richardson P."/>
        </authorList>
    </citation>
    <scope>NUCLEOTIDE SEQUENCE [LARGE SCALE GENOMIC DNA]</scope>
    <source>
        <strain evidence="1">Nankai-3</strain>
    </source>
</reference>
<gene>
    <name evidence="1" type="ordered locus">Maeo_0529</name>
</gene>
<organism evidence="1 2">
    <name type="scientific">Methanococcus aeolicus (strain ATCC BAA-1280 / DSM 17508 / OCM 812 / Nankai-3)</name>
    <dbReference type="NCBI Taxonomy" id="419665"/>
    <lineage>
        <taxon>Archaea</taxon>
        <taxon>Methanobacteriati</taxon>
        <taxon>Methanobacteriota</taxon>
        <taxon>Methanomada group</taxon>
        <taxon>Methanococci</taxon>
        <taxon>Methanococcales</taxon>
        <taxon>Methanococcaceae</taxon>
        <taxon>Methanococcus</taxon>
    </lineage>
</organism>
<dbReference type="Proteomes" id="UP000001106">
    <property type="component" value="Chromosome"/>
</dbReference>
<evidence type="ECO:0000313" key="1">
    <source>
        <dbReference type="EMBL" id="ABR56115.1"/>
    </source>
</evidence>
<sequence>MKLNLLKGFAAVAMLCMVGAVFATPSVLNSAYTGYELAHSADEAYHGSTTGKTLLGVNAFLAPEHIIVSGALITGGAAACCTGAGAIVGIPMIVGGIAL</sequence>
<dbReference type="eggNOG" id="arCOG10897">
    <property type="taxonomic scope" value="Archaea"/>
</dbReference>
<protein>
    <submittedName>
        <fullName evidence="1">Uncharacterized protein</fullName>
    </submittedName>
</protein>
<keyword evidence="2" id="KW-1185">Reference proteome</keyword>
<dbReference type="EMBL" id="CP000743">
    <property type="protein sequence ID" value="ABR56115.1"/>
    <property type="molecule type" value="Genomic_DNA"/>
</dbReference>
<accession>A6UUE3</accession>
<dbReference type="KEGG" id="mae:Maeo_0529"/>
<dbReference type="AlphaFoldDB" id="A6UUE3"/>
<dbReference type="OrthoDB" id="66664at2157"/>
<evidence type="ECO:0000313" key="2">
    <source>
        <dbReference type="Proteomes" id="UP000001106"/>
    </source>
</evidence>